<evidence type="ECO:0000259" key="1">
    <source>
        <dbReference type="PROSITE" id="PS51841"/>
    </source>
</evidence>
<dbReference type="SUPFAM" id="SSF74853">
    <property type="entry name" value="Lamin A/C globular tail domain"/>
    <property type="match status" value="1"/>
</dbReference>
<dbReference type="PROSITE" id="PS51841">
    <property type="entry name" value="LTD"/>
    <property type="match status" value="1"/>
</dbReference>
<dbReference type="RefSeq" id="WP_329355146.1">
    <property type="nucleotide sequence ID" value="NZ_CP108640.1"/>
</dbReference>
<evidence type="ECO:0000313" key="2">
    <source>
        <dbReference type="EMBL" id="WUX35888.1"/>
    </source>
</evidence>
<dbReference type="NCBIfam" id="NF038131">
    <property type="entry name" value="choice_anch_K"/>
    <property type="match status" value="1"/>
</dbReference>
<dbReference type="Proteomes" id="UP001431926">
    <property type="component" value="Chromosome"/>
</dbReference>
<dbReference type="Pfam" id="PF00932">
    <property type="entry name" value="LTD"/>
    <property type="match status" value="1"/>
</dbReference>
<evidence type="ECO:0000313" key="3">
    <source>
        <dbReference type="Proteomes" id="UP001431926"/>
    </source>
</evidence>
<name>A0ABZ1ZE89_STRAQ</name>
<dbReference type="InterPro" id="IPR001322">
    <property type="entry name" value="Lamin_tail_dom"/>
</dbReference>
<keyword evidence="3" id="KW-1185">Reference proteome</keyword>
<gene>
    <name evidence="2" type="ORF">OG367_06415</name>
</gene>
<proteinExistence type="predicted"/>
<feature type="domain" description="LTD" evidence="1">
    <location>
        <begin position="161"/>
        <end position="282"/>
    </location>
</feature>
<reference evidence="2" key="1">
    <citation type="submission" date="2022-10" db="EMBL/GenBank/DDBJ databases">
        <title>The complete genomes of actinobacterial strains from the NBC collection.</title>
        <authorList>
            <person name="Joergensen T.S."/>
            <person name="Alvarez Arevalo M."/>
            <person name="Sterndorff E.B."/>
            <person name="Faurdal D."/>
            <person name="Vuksanovic O."/>
            <person name="Mourched A.-S."/>
            <person name="Charusanti P."/>
            <person name="Shaw S."/>
            <person name="Blin K."/>
            <person name="Weber T."/>
        </authorList>
    </citation>
    <scope>NUCLEOTIDE SEQUENCE</scope>
    <source>
        <strain evidence="2">NBC_01436</strain>
    </source>
</reference>
<dbReference type="InterPro" id="IPR047995">
    <property type="entry name" value="Choice_anch_K"/>
</dbReference>
<dbReference type="Gene3D" id="2.60.40.1260">
    <property type="entry name" value="Lamin Tail domain"/>
    <property type="match status" value="1"/>
</dbReference>
<organism evidence="2 3">
    <name type="scientific">Streptomyces anulatus</name>
    <name type="common">Streptomyces chrysomallus</name>
    <dbReference type="NCBI Taxonomy" id="1892"/>
    <lineage>
        <taxon>Bacteria</taxon>
        <taxon>Bacillati</taxon>
        <taxon>Actinomycetota</taxon>
        <taxon>Actinomycetes</taxon>
        <taxon>Kitasatosporales</taxon>
        <taxon>Streptomycetaceae</taxon>
        <taxon>Streptomyces</taxon>
    </lineage>
</organism>
<protein>
    <submittedName>
        <fullName evidence="2">Lamin tail domain-containing protein</fullName>
    </submittedName>
</protein>
<dbReference type="EMBL" id="CP109491">
    <property type="protein sequence ID" value="WUX35888.1"/>
    <property type="molecule type" value="Genomic_DNA"/>
</dbReference>
<sequence>MSTVTTSGTWTAVSPAPPNLSGLSTDHVSWGVPVGGGKSGYVFAGGTIEVKADGSEFTLGTFTHQNFPIQGGADNRFDVDLAVRIRFEEDDTDRDFGFRFHHFETPNDGPTPDDEVDLPTRVSPESVTIDGEEYAVVITGFKQNGQIVNKFISPENGANSAHIVAALSRVGAPDVVIADIHYKGAVKRTQADEYVEIVNRGTAPGDISGWTLFADDPGQNFAFPPNTVLQPGQRIRIYTNEVHPEWGGYLYGSGRPLWNDKGDTARLRDTDDTVVSDYSYGAGAP</sequence>
<dbReference type="InterPro" id="IPR036415">
    <property type="entry name" value="Lamin_tail_dom_sf"/>
</dbReference>
<accession>A0ABZ1ZE89</accession>